<dbReference type="AlphaFoldDB" id="A0A450SK24"/>
<sequence length="73" mass="8291">MPSVNVDFFFPVFVAPILGYGSAARYNRCIEKSEIPRDSCKSRIVLHNKEKTDEKAEFIGGRGDFCIQLPRKP</sequence>
<reference evidence="1" key="1">
    <citation type="submission" date="2019-02" db="EMBL/GenBank/DDBJ databases">
        <authorList>
            <person name="Gruber-Vodicka R. H."/>
            <person name="Seah K. B. B."/>
        </authorList>
    </citation>
    <scope>NUCLEOTIDE SEQUENCE</scope>
    <source>
        <strain evidence="1">BECK_DK161</strain>
    </source>
</reference>
<proteinExistence type="predicted"/>
<protein>
    <submittedName>
        <fullName evidence="1">Uncharacterized protein</fullName>
    </submittedName>
</protein>
<gene>
    <name evidence="1" type="ORF">BECKDK2373C_GA0170839_10413</name>
</gene>
<accession>A0A450SK24</accession>
<organism evidence="1">
    <name type="scientific">Candidatus Kentrum sp. DK</name>
    <dbReference type="NCBI Taxonomy" id="2126562"/>
    <lineage>
        <taxon>Bacteria</taxon>
        <taxon>Pseudomonadati</taxon>
        <taxon>Pseudomonadota</taxon>
        <taxon>Gammaproteobacteria</taxon>
        <taxon>Candidatus Kentrum</taxon>
    </lineage>
</organism>
<evidence type="ECO:0000313" key="1">
    <source>
        <dbReference type="EMBL" id="VFJ53861.1"/>
    </source>
</evidence>
<dbReference type="EMBL" id="CAADEY010000041">
    <property type="protein sequence ID" value="VFJ53861.1"/>
    <property type="molecule type" value="Genomic_DNA"/>
</dbReference>
<name>A0A450SK24_9GAMM</name>